<dbReference type="Pfam" id="PF07729">
    <property type="entry name" value="FCD"/>
    <property type="match status" value="1"/>
</dbReference>
<dbReference type="InterPro" id="IPR000524">
    <property type="entry name" value="Tscrpt_reg_HTH_GntR"/>
</dbReference>
<name>A0A370LCT1_9HYPH</name>
<dbReference type="InterPro" id="IPR036388">
    <property type="entry name" value="WH-like_DNA-bd_sf"/>
</dbReference>
<dbReference type="OrthoDB" id="7618373at2"/>
<dbReference type="SMART" id="SM00895">
    <property type="entry name" value="FCD"/>
    <property type="match status" value="1"/>
</dbReference>
<dbReference type="EMBL" id="QQTP01000001">
    <property type="protein sequence ID" value="RDJ29782.1"/>
    <property type="molecule type" value="Genomic_DNA"/>
</dbReference>
<dbReference type="InterPro" id="IPR008920">
    <property type="entry name" value="TF_FadR/GntR_C"/>
</dbReference>
<evidence type="ECO:0000313" key="5">
    <source>
        <dbReference type="EMBL" id="RDJ29782.1"/>
    </source>
</evidence>
<dbReference type="Gene3D" id="1.20.120.530">
    <property type="entry name" value="GntR ligand-binding domain-like"/>
    <property type="match status" value="1"/>
</dbReference>
<gene>
    <name evidence="5" type="ORF">DWE98_04445</name>
</gene>
<reference evidence="6" key="1">
    <citation type="submission" date="2018-07" db="EMBL/GenBank/DDBJ databases">
        <authorList>
            <person name="Safronova V.I."/>
            <person name="Chirak E.R."/>
            <person name="Sazanova A.L."/>
        </authorList>
    </citation>
    <scope>NUCLEOTIDE SEQUENCE [LARGE SCALE GENOMIC DNA]</scope>
    <source>
        <strain evidence="6">RCAM04685</strain>
    </source>
</reference>
<evidence type="ECO:0000256" key="3">
    <source>
        <dbReference type="ARBA" id="ARBA00023163"/>
    </source>
</evidence>
<keyword evidence="2" id="KW-0238">DNA-binding</keyword>
<dbReference type="Gene3D" id="1.10.10.10">
    <property type="entry name" value="Winged helix-like DNA-binding domain superfamily/Winged helix DNA-binding domain"/>
    <property type="match status" value="1"/>
</dbReference>
<dbReference type="SUPFAM" id="SSF48008">
    <property type="entry name" value="GntR ligand-binding domain-like"/>
    <property type="match status" value="1"/>
</dbReference>
<proteinExistence type="predicted"/>
<keyword evidence="1" id="KW-0805">Transcription regulation</keyword>
<dbReference type="RefSeq" id="WP_114827894.1">
    <property type="nucleotide sequence ID" value="NZ_QQTO01000019.1"/>
</dbReference>
<sequence>MDEAAIHGILSRLLMAGTLPGSVKLGEHRLAEIFGVSRERIRKVLHRLGHERLLEIVKNRGAFTIEPDLREGRVVYEARRILESGMAAHLADNLTEAQIARLRQHVDAEADALRSGDQPTWLRLSAEFHFLLAEMTENPIVQRQAHELISRTLMLVKRYETTAGSACGCEEHRAIFRALAARERGKAVKAMHSHLSLVETRLRPTICVEEGPSLEEVIAHEIAVYREANGAALMAAG</sequence>
<dbReference type="InterPro" id="IPR036390">
    <property type="entry name" value="WH_DNA-bd_sf"/>
</dbReference>
<dbReference type="AlphaFoldDB" id="A0A370LCT1"/>
<dbReference type="PANTHER" id="PTHR43537">
    <property type="entry name" value="TRANSCRIPTIONAL REGULATOR, GNTR FAMILY"/>
    <property type="match status" value="1"/>
</dbReference>
<comment type="caution">
    <text evidence="5">The sequence shown here is derived from an EMBL/GenBank/DDBJ whole genome shotgun (WGS) entry which is preliminary data.</text>
</comment>
<protein>
    <submittedName>
        <fullName evidence="5">GntR family transcriptional regulator</fullName>
    </submittedName>
</protein>
<organism evidence="5 6">
    <name type="scientific">Bosea caraganae</name>
    <dbReference type="NCBI Taxonomy" id="2763117"/>
    <lineage>
        <taxon>Bacteria</taxon>
        <taxon>Pseudomonadati</taxon>
        <taxon>Pseudomonadota</taxon>
        <taxon>Alphaproteobacteria</taxon>
        <taxon>Hyphomicrobiales</taxon>
        <taxon>Boseaceae</taxon>
        <taxon>Bosea</taxon>
    </lineage>
</organism>
<dbReference type="Pfam" id="PF00392">
    <property type="entry name" value="GntR"/>
    <property type="match status" value="1"/>
</dbReference>
<evidence type="ECO:0000256" key="2">
    <source>
        <dbReference type="ARBA" id="ARBA00023125"/>
    </source>
</evidence>
<dbReference type="GO" id="GO:0003700">
    <property type="term" value="F:DNA-binding transcription factor activity"/>
    <property type="evidence" value="ECO:0007669"/>
    <property type="project" value="InterPro"/>
</dbReference>
<accession>A0A370LCT1</accession>
<keyword evidence="3" id="KW-0804">Transcription</keyword>
<dbReference type="InterPro" id="IPR011711">
    <property type="entry name" value="GntR_C"/>
</dbReference>
<evidence type="ECO:0000259" key="4">
    <source>
        <dbReference type="SMART" id="SM00895"/>
    </source>
</evidence>
<evidence type="ECO:0000313" key="6">
    <source>
        <dbReference type="Proteomes" id="UP000255207"/>
    </source>
</evidence>
<dbReference type="PANTHER" id="PTHR43537:SF53">
    <property type="entry name" value="HTH-TYPE TRANSCRIPTIONAL REPRESSOR NANR"/>
    <property type="match status" value="1"/>
</dbReference>
<feature type="domain" description="GntR C-terminal" evidence="4">
    <location>
        <begin position="74"/>
        <end position="197"/>
    </location>
</feature>
<keyword evidence="6" id="KW-1185">Reference proteome</keyword>
<dbReference type="GO" id="GO:0003677">
    <property type="term" value="F:DNA binding"/>
    <property type="evidence" value="ECO:0007669"/>
    <property type="project" value="UniProtKB-KW"/>
</dbReference>
<dbReference type="Proteomes" id="UP000255207">
    <property type="component" value="Unassembled WGS sequence"/>
</dbReference>
<dbReference type="SUPFAM" id="SSF46785">
    <property type="entry name" value="Winged helix' DNA-binding domain"/>
    <property type="match status" value="1"/>
</dbReference>
<evidence type="ECO:0000256" key="1">
    <source>
        <dbReference type="ARBA" id="ARBA00023015"/>
    </source>
</evidence>